<dbReference type="InterPro" id="IPR051198">
    <property type="entry name" value="BchE-like"/>
</dbReference>
<feature type="domain" description="Radical SAM core" evidence="6">
    <location>
        <begin position="1"/>
        <end position="224"/>
    </location>
</feature>
<gene>
    <name evidence="7" type="ORF">FHQ18_02320</name>
</gene>
<sequence>MSKYNILPIFIPFQGCPRKCIFCDQNIISGTNIKDFKKDILEQFEFYKKLKDSWDEIAFYGGSFNYLSDDKRAFLYELTKQIDVKQVRISAYPKRFDKNFIKELQSNNVKTVELGIQSFSDDVLKKNRRFYTKDDVLNTITLLSKNGFNIGIQLMVGMYGESLEDILLNLNYLSNLKYKFLRIYPTVVLKSTHLAKLLKEKFSLNFTFPEVLAISTIYLISAIKLGATVLRVGLHNQSKIEDNIVGGYFHPSFGDIVKTFAIYLYCKITTHKPKLFKNFPNYKGIIAKTWDIEYTNEVNFKSIADQVWGMYIENNRWFTERVIFKIAEEFWGKTYQR</sequence>
<evidence type="ECO:0000256" key="2">
    <source>
        <dbReference type="ARBA" id="ARBA00022691"/>
    </source>
</evidence>
<keyword evidence="2" id="KW-0949">S-adenosyl-L-methionine</keyword>
<evidence type="ECO:0000313" key="8">
    <source>
        <dbReference type="Proteomes" id="UP000322876"/>
    </source>
</evidence>
<evidence type="ECO:0000256" key="4">
    <source>
        <dbReference type="ARBA" id="ARBA00023004"/>
    </source>
</evidence>
<dbReference type="Gene3D" id="3.80.30.20">
    <property type="entry name" value="tm_1862 like domain"/>
    <property type="match status" value="1"/>
</dbReference>
<dbReference type="SFLD" id="SFLDG01086">
    <property type="entry name" value="elongater_protein-like"/>
    <property type="match status" value="1"/>
</dbReference>
<dbReference type="SUPFAM" id="SSF102114">
    <property type="entry name" value="Radical SAM enzymes"/>
    <property type="match status" value="1"/>
</dbReference>
<dbReference type="PANTHER" id="PTHR43409">
    <property type="entry name" value="ANAEROBIC MAGNESIUM-PROTOPORPHYRIN IX MONOMETHYL ESTER CYCLASE-RELATED"/>
    <property type="match status" value="1"/>
</dbReference>
<protein>
    <submittedName>
        <fullName evidence="7">Radical SAM protein</fullName>
    </submittedName>
</protein>
<reference evidence="7 8" key="1">
    <citation type="submission" date="2019-06" db="EMBL/GenBank/DDBJ databases">
        <title>Genomic insights into carbon and energy metabolism of Deferribacter autotrophicus revealed new metabolic traits in the phylum Deferribacteres.</title>
        <authorList>
            <person name="Slobodkin A.I."/>
            <person name="Slobodkina G.B."/>
            <person name="Allioux M."/>
            <person name="Alain K."/>
            <person name="Jebbar M."/>
            <person name="Shadrin V."/>
            <person name="Kublanov I.V."/>
            <person name="Toshchakov S.V."/>
            <person name="Bonch-Osmolovskaya E.A."/>
        </authorList>
    </citation>
    <scope>NUCLEOTIDE SEQUENCE [LARGE SCALE GENOMIC DNA]</scope>
    <source>
        <strain evidence="7 8">SL50</strain>
    </source>
</reference>
<evidence type="ECO:0000259" key="6">
    <source>
        <dbReference type="PROSITE" id="PS51918"/>
    </source>
</evidence>
<dbReference type="GO" id="GO:0046872">
    <property type="term" value="F:metal ion binding"/>
    <property type="evidence" value="ECO:0007669"/>
    <property type="project" value="UniProtKB-KW"/>
</dbReference>
<evidence type="ECO:0000256" key="5">
    <source>
        <dbReference type="ARBA" id="ARBA00023014"/>
    </source>
</evidence>
<keyword evidence="4" id="KW-0408">Iron</keyword>
<comment type="caution">
    <text evidence="7">The sequence shown here is derived from an EMBL/GenBank/DDBJ whole genome shotgun (WGS) entry which is preliminary data.</text>
</comment>
<dbReference type="PROSITE" id="PS51918">
    <property type="entry name" value="RADICAL_SAM"/>
    <property type="match status" value="1"/>
</dbReference>
<dbReference type="InterPro" id="IPR007197">
    <property type="entry name" value="rSAM"/>
</dbReference>
<comment type="cofactor">
    <cofactor evidence="1">
        <name>[4Fe-4S] cluster</name>
        <dbReference type="ChEBI" id="CHEBI:49883"/>
    </cofactor>
</comment>
<dbReference type="GO" id="GO:0051536">
    <property type="term" value="F:iron-sulfur cluster binding"/>
    <property type="evidence" value="ECO:0007669"/>
    <property type="project" value="UniProtKB-KW"/>
</dbReference>
<organism evidence="7 8">
    <name type="scientific">Deferribacter autotrophicus</name>
    <dbReference type="NCBI Taxonomy" id="500465"/>
    <lineage>
        <taxon>Bacteria</taxon>
        <taxon>Pseudomonadati</taxon>
        <taxon>Deferribacterota</taxon>
        <taxon>Deferribacteres</taxon>
        <taxon>Deferribacterales</taxon>
        <taxon>Deferribacteraceae</taxon>
        <taxon>Deferribacter</taxon>
    </lineage>
</organism>
<dbReference type="InterPro" id="IPR006638">
    <property type="entry name" value="Elp3/MiaA/NifB-like_rSAM"/>
</dbReference>
<evidence type="ECO:0000256" key="3">
    <source>
        <dbReference type="ARBA" id="ARBA00022723"/>
    </source>
</evidence>
<dbReference type="SMART" id="SM00729">
    <property type="entry name" value="Elp3"/>
    <property type="match status" value="1"/>
</dbReference>
<evidence type="ECO:0000313" key="7">
    <source>
        <dbReference type="EMBL" id="KAA0258804.1"/>
    </source>
</evidence>
<dbReference type="Proteomes" id="UP000322876">
    <property type="component" value="Unassembled WGS sequence"/>
</dbReference>
<dbReference type="InterPro" id="IPR058240">
    <property type="entry name" value="rSAM_sf"/>
</dbReference>
<dbReference type="AlphaFoldDB" id="A0A5A8F3M7"/>
<keyword evidence="3" id="KW-0479">Metal-binding</keyword>
<dbReference type="OrthoDB" id="9815044at2"/>
<dbReference type="CDD" id="cd01335">
    <property type="entry name" value="Radical_SAM"/>
    <property type="match status" value="1"/>
</dbReference>
<dbReference type="SFLD" id="SFLDG01082">
    <property type="entry name" value="B12-binding_domain_containing"/>
    <property type="match status" value="1"/>
</dbReference>
<dbReference type="InterPro" id="IPR023404">
    <property type="entry name" value="rSAM_horseshoe"/>
</dbReference>
<dbReference type="SFLD" id="SFLDS00029">
    <property type="entry name" value="Radical_SAM"/>
    <property type="match status" value="1"/>
</dbReference>
<dbReference type="GO" id="GO:0003824">
    <property type="term" value="F:catalytic activity"/>
    <property type="evidence" value="ECO:0007669"/>
    <property type="project" value="InterPro"/>
</dbReference>
<keyword evidence="8" id="KW-1185">Reference proteome</keyword>
<dbReference type="Pfam" id="PF04055">
    <property type="entry name" value="Radical_SAM"/>
    <property type="match status" value="1"/>
</dbReference>
<proteinExistence type="predicted"/>
<dbReference type="RefSeq" id="WP_149265564.1">
    <property type="nucleotide sequence ID" value="NZ_VFJB01000003.1"/>
</dbReference>
<accession>A0A5A8F3M7</accession>
<evidence type="ECO:0000256" key="1">
    <source>
        <dbReference type="ARBA" id="ARBA00001966"/>
    </source>
</evidence>
<name>A0A5A8F3M7_9BACT</name>
<dbReference type="EMBL" id="VFJB01000003">
    <property type="protein sequence ID" value="KAA0258804.1"/>
    <property type="molecule type" value="Genomic_DNA"/>
</dbReference>
<keyword evidence="5" id="KW-0411">Iron-sulfur</keyword>